<evidence type="ECO:0000256" key="2">
    <source>
        <dbReference type="ARBA" id="ARBA00022741"/>
    </source>
</evidence>
<dbReference type="PROSITE" id="PS51219">
    <property type="entry name" value="DPCK"/>
    <property type="match status" value="1"/>
</dbReference>
<proteinExistence type="inferred from homology"/>
<comment type="similarity">
    <text evidence="1 5">Belongs to the CoaE family.</text>
</comment>
<dbReference type="AlphaFoldDB" id="A0A4R0PHD1"/>
<evidence type="ECO:0000256" key="1">
    <source>
        <dbReference type="ARBA" id="ARBA00009018"/>
    </source>
</evidence>
<evidence type="ECO:0000256" key="5">
    <source>
        <dbReference type="HAMAP-Rule" id="MF_00376"/>
    </source>
</evidence>
<dbReference type="EMBL" id="SJST01000001">
    <property type="protein sequence ID" value="TCD15990.1"/>
    <property type="molecule type" value="Genomic_DNA"/>
</dbReference>
<dbReference type="CDD" id="cd02022">
    <property type="entry name" value="DPCK"/>
    <property type="match status" value="1"/>
</dbReference>
<keyword evidence="5 7" id="KW-0418">Kinase</keyword>
<dbReference type="GO" id="GO:0005737">
    <property type="term" value="C:cytoplasm"/>
    <property type="evidence" value="ECO:0007669"/>
    <property type="project" value="UniProtKB-SubCell"/>
</dbReference>
<dbReference type="SUPFAM" id="SSF52540">
    <property type="entry name" value="P-loop containing nucleoside triphosphate hydrolases"/>
    <property type="match status" value="1"/>
</dbReference>
<name>A0A4R0PHD1_9HYPH</name>
<dbReference type="EC" id="2.7.1.24" evidence="5 6"/>
<comment type="function">
    <text evidence="5">Catalyzes the phosphorylation of the 3'-hydroxyl group of dephosphocoenzyme A to form coenzyme A.</text>
</comment>
<dbReference type="Pfam" id="PF01121">
    <property type="entry name" value="CoaE"/>
    <property type="match status" value="1"/>
</dbReference>
<keyword evidence="3 5" id="KW-0067">ATP-binding</keyword>
<keyword evidence="2 5" id="KW-0547">Nucleotide-binding</keyword>
<dbReference type="RefSeq" id="WP_131564448.1">
    <property type="nucleotide sequence ID" value="NZ_JAINFK010000001.1"/>
</dbReference>
<evidence type="ECO:0000313" key="7">
    <source>
        <dbReference type="EMBL" id="TCD15990.1"/>
    </source>
</evidence>
<comment type="caution">
    <text evidence="7">The sequence shown here is derived from an EMBL/GenBank/DDBJ whole genome shotgun (WGS) entry which is preliminary data.</text>
</comment>
<accession>A0A4R0PHD1</accession>
<dbReference type="HAMAP" id="MF_00376">
    <property type="entry name" value="Dephospho_CoA_kinase"/>
    <property type="match status" value="1"/>
</dbReference>
<dbReference type="InterPro" id="IPR027417">
    <property type="entry name" value="P-loop_NTPase"/>
</dbReference>
<keyword evidence="5 7" id="KW-0808">Transferase</keyword>
<reference evidence="7 8" key="1">
    <citation type="journal article" date="2015" name="Antonie Van Leeuwenhoek">
        <title>Oricola cellulosilytica gen. nov., sp. nov., a cellulose-degrading bacterium of the family Phyllobacteriaceae isolated from surface seashore water, and emended descriptions of Mesorhizobium loti and Phyllobacterium myrsinacearum.</title>
        <authorList>
            <person name="Hameed A."/>
            <person name="Shahina M."/>
            <person name="Lai W.A."/>
            <person name="Lin S.Y."/>
            <person name="Young L.S."/>
            <person name="Liu Y.C."/>
            <person name="Hsu Y.H."/>
            <person name="Young C.C."/>
        </authorList>
    </citation>
    <scope>NUCLEOTIDE SEQUENCE [LARGE SCALE GENOMIC DNA]</scope>
    <source>
        <strain evidence="7 8">KCTC 52183</strain>
    </source>
</reference>
<dbReference type="OrthoDB" id="9812943at2"/>
<feature type="binding site" evidence="5">
    <location>
        <begin position="11"/>
        <end position="16"/>
    </location>
    <ligand>
        <name>ATP</name>
        <dbReference type="ChEBI" id="CHEBI:30616"/>
    </ligand>
</feature>
<gene>
    <name evidence="5" type="primary">coaE</name>
    <name evidence="7" type="ORF">E0D97_00670</name>
</gene>
<evidence type="ECO:0000313" key="8">
    <source>
        <dbReference type="Proteomes" id="UP000291301"/>
    </source>
</evidence>
<dbReference type="Proteomes" id="UP000291301">
    <property type="component" value="Unassembled WGS sequence"/>
</dbReference>
<dbReference type="Gene3D" id="3.40.50.300">
    <property type="entry name" value="P-loop containing nucleotide triphosphate hydrolases"/>
    <property type="match status" value="1"/>
</dbReference>
<dbReference type="NCBIfam" id="TIGR00152">
    <property type="entry name" value="dephospho-CoA kinase"/>
    <property type="match status" value="1"/>
</dbReference>
<keyword evidence="5" id="KW-0963">Cytoplasm</keyword>
<evidence type="ECO:0000256" key="4">
    <source>
        <dbReference type="ARBA" id="ARBA00022993"/>
    </source>
</evidence>
<dbReference type="UniPathway" id="UPA00241">
    <property type="reaction ID" value="UER00356"/>
</dbReference>
<dbReference type="InterPro" id="IPR001977">
    <property type="entry name" value="Depp_CoAkinase"/>
</dbReference>
<dbReference type="GO" id="GO:0005524">
    <property type="term" value="F:ATP binding"/>
    <property type="evidence" value="ECO:0007669"/>
    <property type="project" value="UniProtKB-UniRule"/>
</dbReference>
<evidence type="ECO:0000256" key="3">
    <source>
        <dbReference type="ARBA" id="ARBA00022840"/>
    </source>
</evidence>
<comment type="subcellular location">
    <subcellularLocation>
        <location evidence="5">Cytoplasm</location>
    </subcellularLocation>
</comment>
<dbReference type="GO" id="GO:0004140">
    <property type="term" value="F:dephospho-CoA kinase activity"/>
    <property type="evidence" value="ECO:0007669"/>
    <property type="project" value="UniProtKB-UniRule"/>
</dbReference>
<dbReference type="PANTHER" id="PTHR10695:SF46">
    <property type="entry name" value="BIFUNCTIONAL COENZYME A SYNTHASE-RELATED"/>
    <property type="match status" value="1"/>
</dbReference>
<sequence length="214" mass="22699">MIIVGLTGSIGMGKSTTAKMFADEGVPVHDADAAVHALYSGKAAPLIRAAFPGVVKGGSVDRAALGAQVIGDPDAMAKLEAIVHPLVREMEIAFLNQARKEGAPVVVLDIPLLFETGGDKRVDQTVVVTAPPEVQRRRVLARPGMTEERFQAIQGRQMPDTQKRARADFIIDTASGLDCARAKVHDVVSVLAAMAKDKLADEPKVSLDQNCSPL</sequence>
<evidence type="ECO:0000256" key="6">
    <source>
        <dbReference type="NCBIfam" id="TIGR00152"/>
    </source>
</evidence>
<comment type="pathway">
    <text evidence="5">Cofactor biosynthesis; coenzyme A biosynthesis; CoA from (R)-pantothenate: step 5/5.</text>
</comment>
<keyword evidence="4 5" id="KW-0173">Coenzyme A biosynthesis</keyword>
<organism evidence="7 8">
    <name type="scientific">Oricola cellulosilytica</name>
    <dbReference type="NCBI Taxonomy" id="1429082"/>
    <lineage>
        <taxon>Bacteria</taxon>
        <taxon>Pseudomonadati</taxon>
        <taxon>Pseudomonadota</taxon>
        <taxon>Alphaproteobacteria</taxon>
        <taxon>Hyphomicrobiales</taxon>
        <taxon>Ahrensiaceae</taxon>
        <taxon>Oricola</taxon>
    </lineage>
</organism>
<keyword evidence="8" id="KW-1185">Reference proteome</keyword>
<dbReference type="GO" id="GO:0015937">
    <property type="term" value="P:coenzyme A biosynthetic process"/>
    <property type="evidence" value="ECO:0007669"/>
    <property type="project" value="UniProtKB-UniRule"/>
</dbReference>
<comment type="catalytic activity">
    <reaction evidence="5">
        <text>3'-dephospho-CoA + ATP = ADP + CoA + H(+)</text>
        <dbReference type="Rhea" id="RHEA:18245"/>
        <dbReference type="ChEBI" id="CHEBI:15378"/>
        <dbReference type="ChEBI" id="CHEBI:30616"/>
        <dbReference type="ChEBI" id="CHEBI:57287"/>
        <dbReference type="ChEBI" id="CHEBI:57328"/>
        <dbReference type="ChEBI" id="CHEBI:456216"/>
        <dbReference type="EC" id="2.7.1.24"/>
    </reaction>
</comment>
<dbReference type="PANTHER" id="PTHR10695">
    <property type="entry name" value="DEPHOSPHO-COA KINASE-RELATED"/>
    <property type="match status" value="1"/>
</dbReference>
<protein>
    <recommendedName>
        <fullName evidence="5 6">Dephospho-CoA kinase</fullName>
        <ecNumber evidence="5 6">2.7.1.24</ecNumber>
    </recommendedName>
    <alternativeName>
        <fullName evidence="5">Dephosphocoenzyme A kinase</fullName>
    </alternativeName>
</protein>